<keyword evidence="1" id="KW-0285">Flavoprotein</keyword>
<dbReference type="InterPro" id="IPR016169">
    <property type="entry name" value="FAD-bd_PCMH_sub2"/>
</dbReference>
<dbReference type="InterPro" id="IPR016167">
    <property type="entry name" value="FAD-bd_PCMH_sub1"/>
</dbReference>
<sequence length="276" mass="28958">MYLRPRTVDEACEALAVEPMRILAGGTDIFPGLGDKPLTGAVLDLSAIEGLSGIEFGVDLIRIGARTTWSAIARAALPPALHALQQAAREIGAIQIQNAGTIAGNLCNASPAADGVPPLLALDARVELRSAKGTRELALADFITGYRRTARRPDELVSAVLVPRSIEAGRSAFLKLGARKYLVISIAMVAVIIACDDEGRIVEARIAVGACSEVARRLTALETALVGTKAGPGLGAMIEPEHLAGLAPIDDVRASAEYRRDAVRTLIARTLDATLQ</sequence>
<dbReference type="SMART" id="SM01092">
    <property type="entry name" value="CO_deh_flav_C"/>
    <property type="match status" value="1"/>
</dbReference>
<evidence type="ECO:0000313" key="5">
    <source>
        <dbReference type="EMBL" id="MEW9307828.1"/>
    </source>
</evidence>
<dbReference type="PANTHER" id="PTHR42659">
    <property type="entry name" value="XANTHINE DEHYDROGENASE SUBUNIT C-RELATED"/>
    <property type="match status" value="1"/>
</dbReference>
<dbReference type="InterPro" id="IPR016166">
    <property type="entry name" value="FAD-bd_PCMH"/>
</dbReference>
<comment type="caution">
    <text evidence="5">The sequence shown here is derived from an EMBL/GenBank/DDBJ whole genome shotgun (WGS) entry which is preliminary data.</text>
</comment>
<dbReference type="SUPFAM" id="SSF56176">
    <property type="entry name" value="FAD-binding/transporter-associated domain-like"/>
    <property type="match status" value="1"/>
</dbReference>
<dbReference type="Pfam" id="PF00941">
    <property type="entry name" value="FAD_binding_5"/>
    <property type="match status" value="1"/>
</dbReference>
<dbReference type="PROSITE" id="PS51387">
    <property type="entry name" value="FAD_PCMH"/>
    <property type="match status" value="1"/>
</dbReference>
<dbReference type="InterPro" id="IPR051312">
    <property type="entry name" value="Diverse_Substr_Oxidored"/>
</dbReference>
<dbReference type="Pfam" id="PF03450">
    <property type="entry name" value="CO_deh_flav_C"/>
    <property type="match status" value="1"/>
</dbReference>
<name>A0ABV3PQV1_9HYPH</name>
<dbReference type="RefSeq" id="WP_367625145.1">
    <property type="nucleotide sequence ID" value="NZ_JBFNQD010000007.1"/>
</dbReference>
<organism evidence="5 6">
    <name type="scientific">Labrys neptuniae</name>
    <dbReference type="NCBI Taxonomy" id="376174"/>
    <lineage>
        <taxon>Bacteria</taxon>
        <taxon>Pseudomonadati</taxon>
        <taxon>Pseudomonadota</taxon>
        <taxon>Alphaproteobacteria</taxon>
        <taxon>Hyphomicrobiales</taxon>
        <taxon>Xanthobacteraceae</taxon>
        <taxon>Labrys</taxon>
    </lineage>
</organism>
<evidence type="ECO:0000256" key="1">
    <source>
        <dbReference type="ARBA" id="ARBA00022630"/>
    </source>
</evidence>
<evidence type="ECO:0000256" key="3">
    <source>
        <dbReference type="ARBA" id="ARBA00023002"/>
    </source>
</evidence>
<dbReference type="InterPro" id="IPR005107">
    <property type="entry name" value="CO_DH_flav_C"/>
</dbReference>
<dbReference type="Gene3D" id="3.30.43.10">
    <property type="entry name" value="Uridine Diphospho-n-acetylenolpyruvylglucosamine Reductase, domain 2"/>
    <property type="match status" value="1"/>
</dbReference>
<keyword evidence="3" id="KW-0560">Oxidoreductase</keyword>
<dbReference type="Gene3D" id="3.30.465.10">
    <property type="match status" value="1"/>
</dbReference>
<dbReference type="EMBL" id="JBFNQD010000007">
    <property type="protein sequence ID" value="MEW9307828.1"/>
    <property type="molecule type" value="Genomic_DNA"/>
</dbReference>
<dbReference type="InterPro" id="IPR002346">
    <property type="entry name" value="Mopterin_DH_FAD-bd"/>
</dbReference>
<dbReference type="SUPFAM" id="SSF55447">
    <property type="entry name" value="CO dehydrogenase flavoprotein C-terminal domain-like"/>
    <property type="match status" value="1"/>
</dbReference>
<dbReference type="PANTHER" id="PTHR42659:SF2">
    <property type="entry name" value="XANTHINE DEHYDROGENASE SUBUNIT C-RELATED"/>
    <property type="match status" value="1"/>
</dbReference>
<dbReference type="InterPro" id="IPR036683">
    <property type="entry name" value="CO_DH_flav_C_dom_sf"/>
</dbReference>
<evidence type="ECO:0000313" key="6">
    <source>
        <dbReference type="Proteomes" id="UP001555786"/>
    </source>
</evidence>
<gene>
    <name evidence="5" type="ORF">ABXS05_19905</name>
</gene>
<evidence type="ECO:0000256" key="2">
    <source>
        <dbReference type="ARBA" id="ARBA00022827"/>
    </source>
</evidence>
<feature type="domain" description="FAD-binding PCMH-type" evidence="4">
    <location>
        <begin position="1"/>
        <end position="167"/>
    </location>
</feature>
<dbReference type="Gene3D" id="3.30.390.50">
    <property type="entry name" value="CO dehydrogenase flavoprotein, C-terminal domain"/>
    <property type="match status" value="1"/>
</dbReference>
<proteinExistence type="predicted"/>
<dbReference type="Proteomes" id="UP001555786">
    <property type="component" value="Unassembled WGS sequence"/>
</dbReference>
<protein>
    <submittedName>
        <fullName evidence="5">FAD binding domain-containing protein</fullName>
    </submittedName>
</protein>
<reference evidence="5 6" key="1">
    <citation type="submission" date="2024-07" db="EMBL/GenBank/DDBJ databases">
        <title>Description of Labrys sedimenti sp. nov., isolated from a diclofenac-degrading enrichment culture.</title>
        <authorList>
            <person name="Tancsics A."/>
            <person name="Csepanyi A."/>
        </authorList>
    </citation>
    <scope>NUCLEOTIDE SEQUENCE [LARGE SCALE GENOMIC DNA]</scope>
    <source>
        <strain evidence="5 6">LMG 23578</strain>
    </source>
</reference>
<accession>A0ABV3PQV1</accession>
<evidence type="ECO:0000259" key="4">
    <source>
        <dbReference type="PROSITE" id="PS51387"/>
    </source>
</evidence>
<dbReference type="InterPro" id="IPR036318">
    <property type="entry name" value="FAD-bd_PCMH-like_sf"/>
</dbReference>
<keyword evidence="6" id="KW-1185">Reference proteome</keyword>
<keyword evidence="2" id="KW-0274">FAD</keyword>